<proteinExistence type="predicted"/>
<organism evidence="1">
    <name type="scientific">Graphocephala atropunctata</name>
    <dbReference type="NCBI Taxonomy" id="36148"/>
    <lineage>
        <taxon>Eukaryota</taxon>
        <taxon>Metazoa</taxon>
        <taxon>Ecdysozoa</taxon>
        <taxon>Arthropoda</taxon>
        <taxon>Hexapoda</taxon>
        <taxon>Insecta</taxon>
        <taxon>Pterygota</taxon>
        <taxon>Neoptera</taxon>
        <taxon>Paraneoptera</taxon>
        <taxon>Hemiptera</taxon>
        <taxon>Auchenorrhyncha</taxon>
        <taxon>Membracoidea</taxon>
        <taxon>Cicadellidae</taxon>
        <taxon>Cicadellinae</taxon>
        <taxon>Cicadellini</taxon>
        <taxon>Graphocephala</taxon>
    </lineage>
</organism>
<evidence type="ECO:0000313" key="1">
    <source>
        <dbReference type="EMBL" id="JAT20846.1"/>
    </source>
</evidence>
<reference evidence="1" key="1">
    <citation type="submission" date="2015-11" db="EMBL/GenBank/DDBJ databases">
        <title>De novo transcriptome assembly of four potential Pierce s Disease insect vectors from Arizona vineyards.</title>
        <authorList>
            <person name="Tassone E.E."/>
        </authorList>
    </citation>
    <scope>NUCLEOTIDE SEQUENCE</scope>
</reference>
<dbReference type="EMBL" id="GEBQ01019131">
    <property type="protein sequence ID" value="JAT20846.1"/>
    <property type="molecule type" value="Transcribed_RNA"/>
</dbReference>
<name>A0A1B6LB07_9HEMI</name>
<accession>A0A1B6LB07</accession>
<sequence length="200" mass="21879">MTQLIKLNPIEHFSYYSIYNFGAGVRLKKLRGKGCDCTTQILESSASEDFTMIFLPLHPKLCCVWQRNVASDCYFDECGSCSTDRLVEAPSHIPWLDVASDCLYGCIFVRSHCRCTFRRLQSPHRHLYDVVSGCVVTLQVVSAMGAIGADVAEKCRLLPAFPGLMLSQVTDEGIAPSALIAGMLHGSGQCQAVGVAARIL</sequence>
<gene>
    <name evidence="1" type="ORF">g.53912</name>
</gene>
<dbReference type="AlphaFoldDB" id="A0A1B6LB07"/>
<protein>
    <submittedName>
        <fullName evidence="1">Uncharacterized protein</fullName>
    </submittedName>
</protein>